<dbReference type="InterPro" id="IPR058279">
    <property type="entry name" value="DUF7973"/>
</dbReference>
<dbReference type="RefSeq" id="WP_379561695.1">
    <property type="nucleotide sequence ID" value="NZ_JBHUMX010000030.1"/>
</dbReference>
<name>A0ABW5PZZ2_9BACI</name>
<keyword evidence="1" id="KW-0812">Transmembrane</keyword>
<reference evidence="4" key="1">
    <citation type="journal article" date="2019" name="Int. J. Syst. Evol. Microbiol.">
        <title>The Global Catalogue of Microorganisms (GCM) 10K type strain sequencing project: providing services to taxonomists for standard genome sequencing and annotation.</title>
        <authorList>
            <consortium name="The Broad Institute Genomics Platform"/>
            <consortium name="The Broad Institute Genome Sequencing Center for Infectious Disease"/>
            <person name="Wu L."/>
            <person name="Ma J."/>
        </authorList>
    </citation>
    <scope>NUCLEOTIDE SEQUENCE [LARGE SCALE GENOMIC DNA]</scope>
    <source>
        <strain evidence="4">TISTR 1858</strain>
    </source>
</reference>
<feature type="transmembrane region" description="Helical" evidence="1">
    <location>
        <begin position="7"/>
        <end position="40"/>
    </location>
</feature>
<proteinExistence type="predicted"/>
<keyword evidence="4" id="KW-1185">Reference proteome</keyword>
<sequence length="313" mass="32928">MSLLATLFAAFGGGVFGAVIGGTTAFIFTGFLGLTGIAIMLGGGSDIVLNEVAFGPFFGPHVAFVGAVAAAAFAGRKSKNNPKKRTRQATAKSEIASTAETDATDVQEVFHADGEAIKGEDVTMPLFKTKDPSVLLVGGVFGILGYLLNDLFASTWALPLDTIALVVLIFGFITRLVFGQSGLTGIFPQGEKRFNFTGKEILFHGIWGAGIAAVVAYVSILLDVNNLGFAISAASLIFLYFGLQFPASHHITMVAGYAALAFNSVWIAALFGLVVVIAGEYTQRAFNTHVDTHIDMPAINIAFFSFLILGILS</sequence>
<dbReference type="Proteomes" id="UP001597451">
    <property type="component" value="Unassembled WGS sequence"/>
</dbReference>
<keyword evidence="1" id="KW-1133">Transmembrane helix</keyword>
<comment type="caution">
    <text evidence="3">The sequence shown here is derived from an EMBL/GenBank/DDBJ whole genome shotgun (WGS) entry which is preliminary data.</text>
</comment>
<feature type="transmembrane region" description="Helical" evidence="1">
    <location>
        <begin position="163"/>
        <end position="189"/>
    </location>
</feature>
<accession>A0ABW5PZZ2</accession>
<evidence type="ECO:0000259" key="2">
    <source>
        <dbReference type="Pfam" id="PF25928"/>
    </source>
</evidence>
<feature type="domain" description="DUF7973" evidence="2">
    <location>
        <begin position="214"/>
        <end position="308"/>
    </location>
</feature>
<evidence type="ECO:0000313" key="4">
    <source>
        <dbReference type="Proteomes" id="UP001597451"/>
    </source>
</evidence>
<feature type="transmembrane region" description="Helical" evidence="1">
    <location>
        <begin position="201"/>
        <end position="220"/>
    </location>
</feature>
<feature type="transmembrane region" description="Helical" evidence="1">
    <location>
        <begin position="134"/>
        <end position="157"/>
    </location>
</feature>
<gene>
    <name evidence="3" type="ORF">ACFSUN_09095</name>
</gene>
<feature type="domain" description="DUF7973" evidence="2">
    <location>
        <begin position="4"/>
        <end position="103"/>
    </location>
</feature>
<feature type="transmembrane region" description="Helical" evidence="1">
    <location>
        <begin position="226"/>
        <end position="243"/>
    </location>
</feature>
<feature type="transmembrane region" description="Helical" evidence="1">
    <location>
        <begin position="255"/>
        <end position="279"/>
    </location>
</feature>
<organism evidence="3 4">
    <name type="scientific">Oceanobacillus kapialis</name>
    <dbReference type="NCBI Taxonomy" id="481353"/>
    <lineage>
        <taxon>Bacteria</taxon>
        <taxon>Bacillati</taxon>
        <taxon>Bacillota</taxon>
        <taxon>Bacilli</taxon>
        <taxon>Bacillales</taxon>
        <taxon>Bacillaceae</taxon>
        <taxon>Oceanobacillus</taxon>
    </lineage>
</organism>
<evidence type="ECO:0000256" key="1">
    <source>
        <dbReference type="SAM" id="Phobius"/>
    </source>
</evidence>
<evidence type="ECO:0000313" key="3">
    <source>
        <dbReference type="EMBL" id="MFD2628932.1"/>
    </source>
</evidence>
<feature type="domain" description="DUF7973" evidence="2">
    <location>
        <begin position="118"/>
        <end position="181"/>
    </location>
</feature>
<protein>
    <recommendedName>
        <fullName evidence="2">DUF7973 domain-containing protein</fullName>
    </recommendedName>
</protein>
<feature type="transmembrane region" description="Helical" evidence="1">
    <location>
        <begin position="52"/>
        <end position="75"/>
    </location>
</feature>
<keyword evidence="1" id="KW-0472">Membrane</keyword>
<dbReference type="EMBL" id="JBHUMX010000030">
    <property type="protein sequence ID" value="MFD2628932.1"/>
    <property type="molecule type" value="Genomic_DNA"/>
</dbReference>
<feature type="transmembrane region" description="Helical" evidence="1">
    <location>
        <begin position="294"/>
        <end position="312"/>
    </location>
</feature>
<dbReference type="Pfam" id="PF25928">
    <property type="entry name" value="DUF7973"/>
    <property type="match status" value="3"/>
</dbReference>